<dbReference type="EMBL" id="MWPV01000001">
    <property type="protein sequence ID" value="OUL59224.1"/>
    <property type="molecule type" value="Genomic_DNA"/>
</dbReference>
<reference evidence="1 2" key="1">
    <citation type="submission" date="2017-02" db="EMBL/GenBank/DDBJ databases">
        <title>Pseudoalteromonas ulvae TC14 Genome.</title>
        <authorList>
            <person name="Molmeret M."/>
        </authorList>
    </citation>
    <scope>NUCLEOTIDE SEQUENCE [LARGE SCALE GENOMIC DNA]</scope>
    <source>
        <strain evidence="1">TC14</strain>
    </source>
</reference>
<dbReference type="Proteomes" id="UP000194841">
    <property type="component" value="Unassembled WGS sequence"/>
</dbReference>
<dbReference type="AlphaFoldDB" id="A0A244CUG2"/>
<sequence length="94" mass="10606">MKMDALNISTPLLNEILDNLVRTRVESLPKSETLPKRVYCEHYQTTAEAIRKRLSTGVWQMGVHVLKVDGAGEFIDLRAVDAWVRKQGKSCHAA</sequence>
<evidence type="ECO:0000313" key="2">
    <source>
        <dbReference type="Proteomes" id="UP000194841"/>
    </source>
</evidence>
<evidence type="ECO:0008006" key="3">
    <source>
        <dbReference type="Google" id="ProtNLM"/>
    </source>
</evidence>
<comment type="caution">
    <text evidence="1">The sequence shown here is derived from an EMBL/GenBank/DDBJ whole genome shotgun (WGS) entry which is preliminary data.</text>
</comment>
<proteinExistence type="predicted"/>
<gene>
    <name evidence="1" type="ORF">B1199_02865</name>
</gene>
<organism evidence="1 2">
    <name type="scientific">Pseudoalteromonas ulvae</name>
    <dbReference type="NCBI Taxonomy" id="107327"/>
    <lineage>
        <taxon>Bacteria</taxon>
        <taxon>Pseudomonadati</taxon>
        <taxon>Pseudomonadota</taxon>
        <taxon>Gammaproteobacteria</taxon>
        <taxon>Alteromonadales</taxon>
        <taxon>Pseudoalteromonadaceae</taxon>
        <taxon>Pseudoalteromonas</taxon>
    </lineage>
</organism>
<name>A0A244CUG2_PSEDV</name>
<protein>
    <recommendedName>
        <fullName evidence="3">Excisionase</fullName>
    </recommendedName>
</protein>
<evidence type="ECO:0000313" key="1">
    <source>
        <dbReference type="EMBL" id="OUL59224.1"/>
    </source>
</evidence>
<accession>A0A244CUG2</accession>
<keyword evidence="2" id="KW-1185">Reference proteome</keyword>